<proteinExistence type="predicted"/>
<dbReference type="GO" id="GO:0050920">
    <property type="term" value="P:regulation of chemotaxis"/>
    <property type="evidence" value="ECO:0007669"/>
    <property type="project" value="InterPro"/>
</dbReference>
<reference evidence="2 3" key="1">
    <citation type="submission" date="2019-09" db="EMBL/GenBank/DDBJ databases">
        <title>Salinarimonas rosea gen. nov., sp. nov., a new member of the a-2 subgroup of the Proteobacteria.</title>
        <authorList>
            <person name="Liu J."/>
        </authorList>
    </citation>
    <scope>NUCLEOTIDE SEQUENCE [LARGE SCALE GENOMIC DNA]</scope>
    <source>
        <strain evidence="2 3">BN140002</strain>
    </source>
</reference>
<evidence type="ECO:0000313" key="2">
    <source>
        <dbReference type="EMBL" id="KAA2235106.1"/>
    </source>
</evidence>
<dbReference type="Pfam" id="PF04344">
    <property type="entry name" value="CheZ"/>
    <property type="match status" value="1"/>
</dbReference>
<dbReference type="Gene3D" id="1.10.287.500">
    <property type="entry name" value="Helix hairpin bin"/>
    <property type="match status" value="1"/>
</dbReference>
<evidence type="ECO:0000313" key="3">
    <source>
        <dbReference type="Proteomes" id="UP000323142"/>
    </source>
</evidence>
<dbReference type="GO" id="GO:0009288">
    <property type="term" value="C:bacterial-type flagellum"/>
    <property type="evidence" value="ECO:0007669"/>
    <property type="project" value="InterPro"/>
</dbReference>
<dbReference type="OrthoDB" id="5455460at2"/>
<reference evidence="2 3" key="2">
    <citation type="submission" date="2019-09" db="EMBL/GenBank/DDBJ databases">
        <authorList>
            <person name="Jin C."/>
        </authorList>
    </citation>
    <scope>NUCLEOTIDE SEQUENCE [LARGE SCALE GENOMIC DNA]</scope>
    <source>
        <strain evidence="2 3">BN140002</strain>
    </source>
</reference>
<comment type="caution">
    <text evidence="2">The sequence shown here is derived from an EMBL/GenBank/DDBJ whole genome shotgun (WGS) entry which is preliminary data.</text>
</comment>
<dbReference type="AlphaFoldDB" id="A0A5B2V8I2"/>
<organism evidence="2 3">
    <name type="scientific">Salinarimonas soli</name>
    <dbReference type="NCBI Taxonomy" id="1638099"/>
    <lineage>
        <taxon>Bacteria</taxon>
        <taxon>Pseudomonadati</taxon>
        <taxon>Pseudomonadota</taxon>
        <taxon>Alphaproteobacteria</taxon>
        <taxon>Hyphomicrobiales</taxon>
        <taxon>Salinarimonadaceae</taxon>
        <taxon>Salinarimonas</taxon>
    </lineage>
</organism>
<sequence length="190" mass="21061">MPAIAAKTNATRPRRTADRDPVSDVRLITRELAEVAEYIAHVKREIGELRANELYRERIPTAHDELGSVVNATASATHAIMAAAEEILCSQEDTFETYKEQVESRVLAIFEACSFQDITGQRISRVVEALGQLEKRLSRFASAVNARDSEKGPVDPEDALRQARKEILLLNGPQDEDEAIAQDDIDALFG</sequence>
<protein>
    <submittedName>
        <fullName evidence="2">Protein phosphatase CheZ</fullName>
    </submittedName>
</protein>
<name>A0A5B2V8I2_9HYPH</name>
<evidence type="ECO:0000256" key="1">
    <source>
        <dbReference type="SAM" id="MobiDB-lite"/>
    </source>
</evidence>
<gene>
    <name evidence="2" type="ORF">F0L46_21290</name>
</gene>
<dbReference type="Proteomes" id="UP000323142">
    <property type="component" value="Unassembled WGS sequence"/>
</dbReference>
<accession>A0A5B2V8I2</accession>
<dbReference type="EMBL" id="VUOA01000039">
    <property type="protein sequence ID" value="KAA2235106.1"/>
    <property type="molecule type" value="Genomic_DNA"/>
</dbReference>
<dbReference type="InterPro" id="IPR007439">
    <property type="entry name" value="Chemotax_Pase_CheZ"/>
</dbReference>
<dbReference type="GO" id="GO:0003824">
    <property type="term" value="F:catalytic activity"/>
    <property type="evidence" value="ECO:0007669"/>
    <property type="project" value="InterPro"/>
</dbReference>
<dbReference type="RefSeq" id="WP_149821359.1">
    <property type="nucleotide sequence ID" value="NZ_VUOA01000039.1"/>
</dbReference>
<keyword evidence="3" id="KW-1185">Reference proteome</keyword>
<dbReference type="SUPFAM" id="SSF75708">
    <property type="entry name" value="Chemotaxis phosphatase CheZ"/>
    <property type="match status" value="1"/>
</dbReference>
<feature type="region of interest" description="Disordered" evidence="1">
    <location>
        <begin position="1"/>
        <end position="21"/>
    </location>
</feature>